<protein>
    <submittedName>
        <fullName evidence="1">Uncharacterized protein</fullName>
    </submittedName>
</protein>
<dbReference type="KEGG" id="aab:A4R43_27265"/>
<accession>A0A344LCF6</accession>
<sequence length="157" mass="16381">MSVITAGVLASALLVAPVDGGGVLGPDGYKALHLGQPEAVAESTGLLVDKDAGSACHLYHLHPDEGQTNVGSGVFADPALGLVMIGGTAKSHTPEGITLGSREFQVRRAYPNLEPVTPVPGVFRTPVPAHPDRHYRFAFHQGRVTDFALESTNMGTC</sequence>
<organism evidence="1 2">
    <name type="scientific">Amycolatopsis albispora</name>
    <dbReference type="NCBI Taxonomy" id="1804986"/>
    <lineage>
        <taxon>Bacteria</taxon>
        <taxon>Bacillati</taxon>
        <taxon>Actinomycetota</taxon>
        <taxon>Actinomycetes</taxon>
        <taxon>Pseudonocardiales</taxon>
        <taxon>Pseudonocardiaceae</taxon>
        <taxon>Amycolatopsis</taxon>
    </lineage>
</organism>
<dbReference type="OrthoDB" id="3695075at2"/>
<dbReference type="Proteomes" id="UP000250434">
    <property type="component" value="Chromosome"/>
</dbReference>
<dbReference type="EMBL" id="CP015163">
    <property type="protein sequence ID" value="AXB45730.1"/>
    <property type="molecule type" value="Genomic_DNA"/>
</dbReference>
<keyword evidence="2" id="KW-1185">Reference proteome</keyword>
<dbReference type="AlphaFoldDB" id="A0A344LCF6"/>
<proteinExistence type="predicted"/>
<name>A0A344LCF6_9PSEU</name>
<gene>
    <name evidence="1" type="ORF">A4R43_27265</name>
</gene>
<evidence type="ECO:0000313" key="1">
    <source>
        <dbReference type="EMBL" id="AXB45730.1"/>
    </source>
</evidence>
<evidence type="ECO:0000313" key="2">
    <source>
        <dbReference type="Proteomes" id="UP000250434"/>
    </source>
</evidence>
<reference evidence="1 2" key="1">
    <citation type="submission" date="2016-04" db="EMBL/GenBank/DDBJ databases">
        <title>Complete genome sequence and analysis of deep-sea sediment isolate, Amycolatopsis sp. WP1.</title>
        <authorList>
            <person name="Wang H."/>
            <person name="Chen S."/>
            <person name="Wu Q."/>
        </authorList>
    </citation>
    <scope>NUCLEOTIDE SEQUENCE [LARGE SCALE GENOMIC DNA]</scope>
    <source>
        <strain evidence="1 2">WP1</strain>
    </source>
</reference>
<dbReference type="RefSeq" id="WP_113694965.1">
    <property type="nucleotide sequence ID" value="NZ_CP015163.1"/>
</dbReference>